<evidence type="ECO:0000313" key="2">
    <source>
        <dbReference type="Proteomes" id="UP000321440"/>
    </source>
</evidence>
<dbReference type="OrthoDB" id="6399948at2"/>
<sequence length="629" mass="73249">MADKVGRNDPCPCGSGKKYKKCCAQSNIVEFSSQVVVQEMDQHWKSLMEYVFEFHPDLVFYESATDEVEQVRQVMKMLYWASVIEKSGQTAMEGFVDHMLPKVNRPMTKSALKDWKHSKPSIFKVEHVQSEEVVEMLDLFTHDRLEVRRGCIPVDNISQDLYVIGFALSWGPQYQIMPIAYPATKSHYHQILNEISDHNEFVERFLDLMDLWFSELEFDALELLQNDKAKRVVEILRGHMSEKEKQKTTYDNLEVAWVDFYEKNLPRIQKPEVLAATLEYLYWTSPMFGLQDESVTMKELAKKYGVNSNSISNRVYEIEDYLFERFHDINANEDVASGPTLKHFSKPGWDVASERMMYEMNKKASSQTFNDENELNEFLNKTKDAPYTPKNDEERAQLLAFEAHEEMEPSIVDQVLQLDPENIDGLVLKAFFSDDLDESEELLKKGIEVGKEKLDLAELAELEHPWAMIEVRPWLRAYQALAELYNDTDRPVNAIECYEAIMEWNFNDNQGIRYRLFPLYIAMYELPAAKSLLDIYPADDAFHFFNEALYELVQENGKLTQTVKELLRIADNRNPYIIPMLTGKLPILSIMPKMFEQGSPDEAVVYCHFNESVWIDYLDALEDVETVYS</sequence>
<proteinExistence type="predicted"/>
<dbReference type="InterPro" id="IPR011990">
    <property type="entry name" value="TPR-like_helical_dom_sf"/>
</dbReference>
<dbReference type="AlphaFoldDB" id="A0A511W7C1"/>
<evidence type="ECO:0000313" key="1">
    <source>
        <dbReference type="EMBL" id="GEN46631.1"/>
    </source>
</evidence>
<gene>
    <name evidence="1" type="ORF">AHA02nite_24070</name>
</gene>
<dbReference type="RefSeq" id="WP_146817600.1">
    <property type="nucleotide sequence ID" value="NZ_BJYA01000017.1"/>
</dbReference>
<dbReference type="Gene3D" id="1.25.40.10">
    <property type="entry name" value="Tetratricopeptide repeat domain"/>
    <property type="match status" value="1"/>
</dbReference>
<dbReference type="SUPFAM" id="SSF103642">
    <property type="entry name" value="Sec-C motif"/>
    <property type="match status" value="1"/>
</dbReference>
<dbReference type="Pfam" id="PF02810">
    <property type="entry name" value="SEC-C"/>
    <property type="match status" value="1"/>
</dbReference>
<protein>
    <recommendedName>
        <fullName evidence="3">SEC-C motif-containing protein</fullName>
    </recommendedName>
</protein>
<dbReference type="EMBL" id="BJYA01000017">
    <property type="protein sequence ID" value="GEN46631.1"/>
    <property type="molecule type" value="Genomic_DNA"/>
</dbReference>
<evidence type="ECO:0008006" key="3">
    <source>
        <dbReference type="Google" id="ProtNLM"/>
    </source>
</evidence>
<accession>A0A511W7C1</accession>
<keyword evidence="2" id="KW-1185">Reference proteome</keyword>
<dbReference type="InterPro" id="IPR004027">
    <property type="entry name" value="SEC_C_motif"/>
</dbReference>
<dbReference type="Gene3D" id="3.10.450.50">
    <property type="match status" value="1"/>
</dbReference>
<organism evidence="1 2">
    <name type="scientific">Alkalibacillus haloalkaliphilus</name>
    <dbReference type="NCBI Taxonomy" id="94136"/>
    <lineage>
        <taxon>Bacteria</taxon>
        <taxon>Bacillati</taxon>
        <taxon>Bacillota</taxon>
        <taxon>Bacilli</taxon>
        <taxon>Bacillales</taxon>
        <taxon>Bacillaceae</taxon>
        <taxon>Alkalibacillus</taxon>
    </lineage>
</organism>
<reference evidence="1 2" key="1">
    <citation type="submission" date="2019-07" db="EMBL/GenBank/DDBJ databases">
        <title>Whole genome shotgun sequence of Alkalibacillus haloalkaliphilus NBRC 103110.</title>
        <authorList>
            <person name="Hosoyama A."/>
            <person name="Uohara A."/>
            <person name="Ohji S."/>
            <person name="Ichikawa N."/>
        </authorList>
    </citation>
    <scope>NUCLEOTIDE SEQUENCE [LARGE SCALE GENOMIC DNA]</scope>
    <source>
        <strain evidence="1 2">NBRC 103110</strain>
    </source>
</reference>
<comment type="caution">
    <text evidence="1">The sequence shown here is derived from an EMBL/GenBank/DDBJ whole genome shotgun (WGS) entry which is preliminary data.</text>
</comment>
<dbReference type="Proteomes" id="UP000321440">
    <property type="component" value="Unassembled WGS sequence"/>
</dbReference>
<name>A0A511W7C1_9BACI</name>